<proteinExistence type="predicted"/>
<dbReference type="InterPro" id="IPR017945">
    <property type="entry name" value="DHBP_synth_RibB-like_a/b_dom"/>
</dbReference>
<dbReference type="InterPro" id="IPR052532">
    <property type="entry name" value="SUA5_domain"/>
</dbReference>
<gene>
    <name evidence="3" type="ORF">F2P56_000614</name>
</gene>
<dbReference type="Gene3D" id="3.90.870.10">
    <property type="entry name" value="DHBP synthase"/>
    <property type="match status" value="1"/>
</dbReference>
<name>A0A834D7P2_JUGRE</name>
<dbReference type="SUPFAM" id="SSF55821">
    <property type="entry name" value="YrdC/RibB"/>
    <property type="match status" value="1"/>
</dbReference>
<dbReference type="Pfam" id="PF01300">
    <property type="entry name" value="Sua5_yciO_yrdC"/>
    <property type="match status" value="1"/>
</dbReference>
<accession>A0A834D7P2</accession>
<organism evidence="3 4">
    <name type="scientific">Juglans regia</name>
    <name type="common">English walnut</name>
    <dbReference type="NCBI Taxonomy" id="51240"/>
    <lineage>
        <taxon>Eukaryota</taxon>
        <taxon>Viridiplantae</taxon>
        <taxon>Streptophyta</taxon>
        <taxon>Embryophyta</taxon>
        <taxon>Tracheophyta</taxon>
        <taxon>Spermatophyta</taxon>
        <taxon>Magnoliopsida</taxon>
        <taxon>eudicotyledons</taxon>
        <taxon>Gunneridae</taxon>
        <taxon>Pentapetalae</taxon>
        <taxon>rosids</taxon>
        <taxon>fabids</taxon>
        <taxon>Fagales</taxon>
        <taxon>Juglandaceae</taxon>
        <taxon>Juglans</taxon>
    </lineage>
</organism>
<dbReference type="AlphaFoldDB" id="A0A834D7P2"/>
<dbReference type="Proteomes" id="UP000619265">
    <property type="component" value="Unassembled WGS sequence"/>
</dbReference>
<evidence type="ECO:0000256" key="1">
    <source>
        <dbReference type="ARBA" id="ARBA00015492"/>
    </source>
</evidence>
<protein>
    <recommendedName>
        <fullName evidence="1">Threonylcarbamoyl-AMP synthase</fullName>
    </recommendedName>
</protein>
<dbReference type="PANTHER" id="PTHR42828:SF3">
    <property type="entry name" value="THREONYLCARBAMOYL-AMP SYNTHASE"/>
    <property type="match status" value="1"/>
</dbReference>
<sequence>MPDDAISRAILERMDAPLISTSVKCPKENEWLIDPVVIADIYGQEGLDFVVDGGVRVADPSTVVDMTVIPPKIVRQGKGPKLHWMGAEDDDGSAAMPEAKLIIPYAT</sequence>
<reference evidence="3" key="1">
    <citation type="submission" date="2015-10" db="EMBL/GenBank/DDBJ databases">
        <authorList>
            <person name="Martinez-Garcia P.J."/>
            <person name="Crepeau M.W."/>
            <person name="Puiu D."/>
            <person name="Gonzalez-Ibeas D."/>
            <person name="Whalen J."/>
            <person name="Stevens K."/>
            <person name="Paul R."/>
            <person name="Butterfield T."/>
            <person name="Britton M."/>
            <person name="Reagan R."/>
            <person name="Chakraborty S."/>
            <person name="Walawage S.L."/>
            <person name="Vasquez-Gross H.A."/>
            <person name="Cardeno C."/>
            <person name="Famula R."/>
            <person name="Pratt K."/>
            <person name="Kuruganti S."/>
            <person name="Aradhya M.K."/>
            <person name="Leslie C.A."/>
            <person name="Dandekar A.M."/>
            <person name="Salzberg S.L."/>
            <person name="Wegrzyn J.L."/>
            <person name="Langley C.H."/>
            <person name="Neale D.B."/>
        </authorList>
    </citation>
    <scope>NUCLEOTIDE SEQUENCE</scope>
    <source>
        <tissue evidence="3">Leaves</tissue>
    </source>
</reference>
<dbReference type="InterPro" id="IPR006070">
    <property type="entry name" value="Sua5-like_dom"/>
</dbReference>
<feature type="domain" description="YrdC-like" evidence="2">
    <location>
        <begin position="1"/>
        <end position="79"/>
    </location>
</feature>
<comment type="caution">
    <text evidence="3">The sequence shown here is derived from an EMBL/GenBank/DDBJ whole genome shotgun (WGS) entry which is preliminary data.</text>
</comment>
<dbReference type="Gramene" id="Jr01_06630_p3">
    <property type="protein sequence ID" value="cds.Jr01_06630_p3"/>
    <property type="gene ID" value="Jr01_06630"/>
</dbReference>
<evidence type="ECO:0000259" key="2">
    <source>
        <dbReference type="PROSITE" id="PS51163"/>
    </source>
</evidence>
<dbReference type="PROSITE" id="PS51163">
    <property type="entry name" value="YRDC"/>
    <property type="match status" value="1"/>
</dbReference>
<dbReference type="PANTHER" id="PTHR42828">
    <property type="entry name" value="DHBP SYNTHASE RIBB-LIKE ALPHA/BETA DOMAIN-CONTAINING PROTEIN"/>
    <property type="match status" value="1"/>
</dbReference>
<dbReference type="GO" id="GO:0003725">
    <property type="term" value="F:double-stranded RNA binding"/>
    <property type="evidence" value="ECO:0007669"/>
    <property type="project" value="InterPro"/>
</dbReference>
<evidence type="ECO:0000313" key="3">
    <source>
        <dbReference type="EMBL" id="KAF5479825.1"/>
    </source>
</evidence>
<reference evidence="3" key="2">
    <citation type="submission" date="2020-03" db="EMBL/GenBank/DDBJ databases">
        <title>Walnut 2.0.</title>
        <authorList>
            <person name="Marrano A."/>
            <person name="Britton M."/>
            <person name="Zimin A.V."/>
            <person name="Zaini P.A."/>
            <person name="Workman R."/>
            <person name="Puiu D."/>
            <person name="Bianco L."/>
            <person name="Allen B.J."/>
            <person name="Troggio M."/>
            <person name="Leslie C.A."/>
            <person name="Timp W."/>
            <person name="Dendekar A."/>
            <person name="Salzberg S.L."/>
            <person name="Neale D.B."/>
        </authorList>
    </citation>
    <scope>NUCLEOTIDE SEQUENCE</scope>
    <source>
        <tissue evidence="3">Leaves</tissue>
    </source>
</reference>
<dbReference type="EMBL" id="LIHL02000001">
    <property type="protein sequence ID" value="KAF5479825.1"/>
    <property type="molecule type" value="Genomic_DNA"/>
</dbReference>
<evidence type="ECO:0000313" key="4">
    <source>
        <dbReference type="Proteomes" id="UP000619265"/>
    </source>
</evidence>